<evidence type="ECO:0000313" key="1">
    <source>
        <dbReference type="EMBL" id="OUC49847.1"/>
    </source>
</evidence>
<comment type="caution">
    <text evidence="1">The sequence shown here is derived from an EMBL/GenBank/DDBJ whole genome shotgun (WGS) entry which is preliminary data.</text>
</comment>
<protein>
    <submittedName>
        <fullName evidence="1">Uncharacterized protein</fullName>
    </submittedName>
</protein>
<sequence>MMPSSVGPKTSVPVLYCLVSKLKDIPYESEIMDDNKRQGIWHSGFRKAVQYDSHHHCVIYVEKREHCKKTNLHMDYLRSPIPQNPVLKHGLFVGSAYTQCRDMHSELNGQWL</sequence>
<proteinExistence type="predicted"/>
<evidence type="ECO:0000313" key="2">
    <source>
        <dbReference type="Proteomes" id="UP000243006"/>
    </source>
</evidence>
<organism evidence="1 2">
    <name type="scientific">Trichinella nativa</name>
    <dbReference type="NCBI Taxonomy" id="6335"/>
    <lineage>
        <taxon>Eukaryota</taxon>
        <taxon>Metazoa</taxon>
        <taxon>Ecdysozoa</taxon>
        <taxon>Nematoda</taxon>
        <taxon>Enoplea</taxon>
        <taxon>Dorylaimia</taxon>
        <taxon>Trichinellida</taxon>
        <taxon>Trichinellidae</taxon>
        <taxon>Trichinella</taxon>
    </lineage>
</organism>
<reference evidence="1 2" key="1">
    <citation type="submission" date="2015-04" db="EMBL/GenBank/DDBJ databases">
        <title>Draft genome of the roundworm Trichinella nativa.</title>
        <authorList>
            <person name="Mitreva M."/>
        </authorList>
    </citation>
    <scope>NUCLEOTIDE SEQUENCE [LARGE SCALE GENOMIC DNA]</scope>
    <source>
        <strain evidence="1 2">ISS45</strain>
    </source>
</reference>
<dbReference type="EMBL" id="LVZM01000252">
    <property type="protein sequence ID" value="OUC49847.1"/>
    <property type="molecule type" value="Genomic_DNA"/>
</dbReference>
<accession>A0A1Y3F1F1</accession>
<dbReference type="AlphaFoldDB" id="A0A1Y3F1F1"/>
<dbReference type="Proteomes" id="UP000243006">
    <property type="component" value="Unassembled WGS sequence"/>
</dbReference>
<name>A0A1Y3F1F1_9BILA</name>
<gene>
    <name evidence="1" type="ORF">D917_05012</name>
</gene>